<organism evidence="2 3">
    <name type="scientific">Loxostege sticticalis</name>
    <name type="common">Beet webworm moth</name>
    <dbReference type="NCBI Taxonomy" id="481309"/>
    <lineage>
        <taxon>Eukaryota</taxon>
        <taxon>Metazoa</taxon>
        <taxon>Ecdysozoa</taxon>
        <taxon>Arthropoda</taxon>
        <taxon>Hexapoda</taxon>
        <taxon>Insecta</taxon>
        <taxon>Pterygota</taxon>
        <taxon>Neoptera</taxon>
        <taxon>Endopterygota</taxon>
        <taxon>Lepidoptera</taxon>
        <taxon>Glossata</taxon>
        <taxon>Ditrysia</taxon>
        <taxon>Pyraloidea</taxon>
        <taxon>Crambidae</taxon>
        <taxon>Pyraustinae</taxon>
        <taxon>Loxostege</taxon>
    </lineage>
</organism>
<dbReference type="PANTHER" id="PTHR45775">
    <property type="entry name" value="RAD, GEM/KIR FAMILY MEMBER 2, ISOFORM C"/>
    <property type="match status" value="1"/>
</dbReference>
<evidence type="ECO:0000313" key="2">
    <source>
        <dbReference type="EMBL" id="KAL0822259.1"/>
    </source>
</evidence>
<evidence type="ECO:0008006" key="4">
    <source>
        <dbReference type="Google" id="ProtNLM"/>
    </source>
</evidence>
<dbReference type="InterPro" id="IPR027417">
    <property type="entry name" value="P-loop_NTPase"/>
</dbReference>
<dbReference type="PANTHER" id="PTHR45775:SF1">
    <property type="entry name" value="RAD, GEM_KIR FAMILY MEMBER 3, ISOFORM E"/>
    <property type="match status" value="1"/>
</dbReference>
<evidence type="ECO:0000313" key="3">
    <source>
        <dbReference type="Proteomes" id="UP001549921"/>
    </source>
</evidence>
<reference evidence="2 3" key="1">
    <citation type="submission" date="2024-06" db="EMBL/GenBank/DDBJ databases">
        <title>A chromosome-level genome assembly of beet webworm, Loxostege sticticalis.</title>
        <authorList>
            <person name="Zhang Y."/>
        </authorList>
    </citation>
    <scope>NUCLEOTIDE SEQUENCE [LARGE SCALE GENOMIC DNA]</scope>
    <source>
        <strain evidence="2">AQ028</strain>
        <tissue evidence="2">Male pupae</tissue>
    </source>
</reference>
<feature type="region of interest" description="Disordered" evidence="1">
    <location>
        <begin position="23"/>
        <end position="48"/>
    </location>
</feature>
<feature type="compositionally biased region" description="Low complexity" evidence="1">
    <location>
        <begin position="30"/>
        <end position="44"/>
    </location>
</feature>
<protein>
    <recommendedName>
        <fullName evidence="4">G domain-containing protein</fullName>
    </recommendedName>
</protein>
<accession>A0ABD0SQY9</accession>
<sequence length="171" mass="19596">MPLYTHVAASRFHDGIVNRGDSFRRRRSRSGSLAPSSPAQSAPEPQERRPVACHRVAMVGAPGVGKTALINQFQTSECINAYDRPAGARWKRKQFFIFLYFIYHRVRLAALSNRFSFIFIKQITLIERPESSISNHIYFSQSRPVSRDSPVFSLDNTGRVKFIFLSIYGYY</sequence>
<dbReference type="EMBL" id="JBEDNZ010000016">
    <property type="protein sequence ID" value="KAL0822259.1"/>
    <property type="molecule type" value="Genomic_DNA"/>
</dbReference>
<evidence type="ECO:0000256" key="1">
    <source>
        <dbReference type="SAM" id="MobiDB-lite"/>
    </source>
</evidence>
<gene>
    <name evidence="2" type="ORF">ABMA28_004381</name>
</gene>
<dbReference type="Gene3D" id="3.40.50.300">
    <property type="entry name" value="P-loop containing nucleotide triphosphate hydrolases"/>
    <property type="match status" value="1"/>
</dbReference>
<dbReference type="AlphaFoldDB" id="A0ABD0SQY9"/>
<proteinExistence type="predicted"/>
<comment type="caution">
    <text evidence="2">The sequence shown here is derived from an EMBL/GenBank/DDBJ whole genome shotgun (WGS) entry which is preliminary data.</text>
</comment>
<dbReference type="Proteomes" id="UP001549921">
    <property type="component" value="Unassembled WGS sequence"/>
</dbReference>
<dbReference type="SUPFAM" id="SSF52540">
    <property type="entry name" value="P-loop containing nucleoside triphosphate hydrolases"/>
    <property type="match status" value="1"/>
</dbReference>
<dbReference type="InterPro" id="IPR051641">
    <property type="entry name" value="RGK_GTP-binding_reg"/>
</dbReference>
<name>A0ABD0SQY9_LOXSC</name>